<name>A0ABW5EAA1_9GAMM</name>
<gene>
    <name evidence="2" type="ORF">ACFSKX_02030</name>
</gene>
<dbReference type="RefSeq" id="WP_265720528.1">
    <property type="nucleotide sequence ID" value="NZ_JAPIVK010000004.1"/>
</dbReference>
<evidence type="ECO:0000256" key="1">
    <source>
        <dbReference type="SAM" id="Phobius"/>
    </source>
</evidence>
<proteinExistence type="predicted"/>
<keyword evidence="1" id="KW-1133">Transmembrane helix</keyword>
<reference evidence="3" key="1">
    <citation type="journal article" date="2019" name="Int. J. Syst. Evol. Microbiol.">
        <title>The Global Catalogue of Microorganisms (GCM) 10K type strain sequencing project: providing services to taxonomists for standard genome sequencing and annotation.</title>
        <authorList>
            <consortium name="The Broad Institute Genomics Platform"/>
            <consortium name="The Broad Institute Genome Sequencing Center for Infectious Disease"/>
            <person name="Wu L."/>
            <person name="Ma J."/>
        </authorList>
    </citation>
    <scope>NUCLEOTIDE SEQUENCE [LARGE SCALE GENOMIC DNA]</scope>
    <source>
        <strain evidence="3">KCTC 12848</strain>
    </source>
</reference>
<feature type="transmembrane region" description="Helical" evidence="1">
    <location>
        <begin position="61"/>
        <end position="85"/>
    </location>
</feature>
<keyword evidence="3" id="KW-1185">Reference proteome</keyword>
<evidence type="ECO:0000313" key="3">
    <source>
        <dbReference type="Proteomes" id="UP001597425"/>
    </source>
</evidence>
<sequence length="103" mass="11167">MTAFLLFSAGFLIALGSLALYLASPNQRLLSRPFPRRPLAIGGSVALVAALSLQLQYSGAAAAVFIVVTGAMLIWTLLPMAIAYWRHRRQANNNRRIVKGSAR</sequence>
<dbReference type="Proteomes" id="UP001597425">
    <property type="component" value="Unassembled WGS sequence"/>
</dbReference>
<feature type="transmembrane region" description="Helical" evidence="1">
    <location>
        <begin position="6"/>
        <end position="24"/>
    </location>
</feature>
<comment type="caution">
    <text evidence="2">The sequence shown here is derived from an EMBL/GenBank/DDBJ whole genome shotgun (WGS) entry which is preliminary data.</text>
</comment>
<evidence type="ECO:0008006" key="4">
    <source>
        <dbReference type="Google" id="ProtNLM"/>
    </source>
</evidence>
<accession>A0ABW5EAA1</accession>
<keyword evidence="1" id="KW-0472">Membrane</keyword>
<dbReference type="EMBL" id="JBHUJD010000002">
    <property type="protein sequence ID" value="MFD2309183.1"/>
    <property type="molecule type" value="Genomic_DNA"/>
</dbReference>
<organism evidence="2 3">
    <name type="scientific">Microbulbifer halophilus</name>
    <dbReference type="NCBI Taxonomy" id="453963"/>
    <lineage>
        <taxon>Bacteria</taxon>
        <taxon>Pseudomonadati</taxon>
        <taxon>Pseudomonadota</taxon>
        <taxon>Gammaproteobacteria</taxon>
        <taxon>Cellvibrionales</taxon>
        <taxon>Microbulbiferaceae</taxon>
        <taxon>Microbulbifer</taxon>
    </lineage>
</organism>
<evidence type="ECO:0000313" key="2">
    <source>
        <dbReference type="EMBL" id="MFD2309183.1"/>
    </source>
</evidence>
<keyword evidence="1" id="KW-0812">Transmembrane</keyword>
<protein>
    <recommendedName>
        <fullName evidence="4">Cation:proton antiporter</fullName>
    </recommendedName>
</protein>
<feature type="transmembrane region" description="Helical" evidence="1">
    <location>
        <begin position="36"/>
        <end position="55"/>
    </location>
</feature>